<evidence type="ECO:0000313" key="4">
    <source>
        <dbReference type="Proteomes" id="UP000254978"/>
    </source>
</evidence>
<evidence type="ECO:0000256" key="1">
    <source>
        <dbReference type="SAM" id="MobiDB-lite"/>
    </source>
</evidence>
<feature type="region of interest" description="Disordered" evidence="1">
    <location>
        <begin position="30"/>
        <end position="129"/>
    </location>
</feature>
<evidence type="ECO:0000313" key="3">
    <source>
        <dbReference type="EMBL" id="STZ61552.1"/>
    </source>
</evidence>
<dbReference type="AlphaFoldDB" id="A0A378TL56"/>
<dbReference type="InterPro" id="IPR025442">
    <property type="entry name" value="DUF4185"/>
</dbReference>
<dbReference type="Pfam" id="PF13810">
    <property type="entry name" value="DUF4185"/>
    <property type="match status" value="1"/>
</dbReference>
<feature type="compositionally biased region" description="Basic and acidic residues" evidence="1">
    <location>
        <begin position="47"/>
        <end position="66"/>
    </location>
</feature>
<dbReference type="RefSeq" id="WP_115280455.1">
    <property type="nucleotide sequence ID" value="NZ_AP022600.1"/>
</dbReference>
<keyword evidence="4" id="KW-1185">Reference proteome</keyword>
<feature type="compositionally biased region" description="Basic and acidic residues" evidence="1">
    <location>
        <begin position="74"/>
        <end position="86"/>
    </location>
</feature>
<protein>
    <submittedName>
        <fullName evidence="3">Carbohydrate-binding protein</fullName>
    </submittedName>
</protein>
<organism evidence="3 4">
    <name type="scientific">Mycolicibacterium tokaiense</name>
    <dbReference type="NCBI Taxonomy" id="39695"/>
    <lineage>
        <taxon>Bacteria</taxon>
        <taxon>Bacillati</taxon>
        <taxon>Actinomycetota</taxon>
        <taxon>Actinomycetes</taxon>
        <taxon>Mycobacteriales</taxon>
        <taxon>Mycobacteriaceae</taxon>
        <taxon>Mycolicibacterium</taxon>
    </lineage>
</organism>
<accession>A0A378TL56</accession>
<feature type="compositionally biased region" description="Low complexity" evidence="1">
    <location>
        <begin position="30"/>
        <end position="46"/>
    </location>
</feature>
<sequence length="594" mass="63288">MNTEVHIGRVGGLAVALGVGLAVVVGAGAAAAETTDTDTTSSSSDNSKNDSDDTSDKDTSKAESRSADSTAKTQKADKAAAAETSRKSYGRTTTRRAAEDHTDAADAADRSSDRTSAKPSARKTDPAEAVRDLVAETVSAPARLVTQALNSVTLRTPQAPRPTTPQQSSLLLGLVTQGTRREAEAAAVEPVARAAVTAPATTRIGWVTGAGGLNDTVKRFGIAGTDIGVMWDNGITKDNPATAIKEQRQVLMAFGDTFSQPRMTGIWRNNVLLRSADNVLSNGLYVPNGIIHDPGAYSGSPMTNPNFSREIIGKYGYAVGPEVTIIPTAGIAVPGAGANGATRQYVNFMSVRSWDTPGRWTTNYSGIIWSDDNGQNWTVVPASSIRPAASGRSTRPFINGNQNFQQGAYVKPPAGSADSTAGWVYSYGTPAGRGGTVYLSRVNDKQILDQTKYEYWNGSSWVKNNPAAAKPILPGTTTTSFFGLVKNTTYPSAGEMSVQYNPYLKKYVMLYTDGSNNVVMRTSSTPQGTWSTAKTLVTSSQYPGLYAPMIHPWSGSSLLKKADGSVEDPQMLYWNLSQWNEYNVALMRTDLTRV</sequence>
<proteinExistence type="predicted"/>
<reference evidence="3 4" key="1">
    <citation type="submission" date="2018-06" db="EMBL/GenBank/DDBJ databases">
        <authorList>
            <consortium name="Pathogen Informatics"/>
            <person name="Doyle S."/>
        </authorList>
    </citation>
    <scope>NUCLEOTIDE SEQUENCE [LARGE SCALE GENOMIC DNA]</scope>
    <source>
        <strain evidence="3 4">NCTC10821</strain>
    </source>
</reference>
<feature type="domain" description="DUF4185" evidence="2">
    <location>
        <begin position="212"/>
        <end position="588"/>
    </location>
</feature>
<dbReference type="Proteomes" id="UP000254978">
    <property type="component" value="Unassembled WGS sequence"/>
</dbReference>
<dbReference type="OrthoDB" id="284233at2"/>
<dbReference type="EMBL" id="UGQT01000001">
    <property type="protein sequence ID" value="STZ61552.1"/>
    <property type="molecule type" value="Genomic_DNA"/>
</dbReference>
<name>A0A378TL56_9MYCO</name>
<gene>
    <name evidence="3" type="ORF">NCTC10821_05107</name>
</gene>
<evidence type="ECO:0000259" key="2">
    <source>
        <dbReference type="Pfam" id="PF13810"/>
    </source>
</evidence>
<feature type="compositionally biased region" description="Basic and acidic residues" evidence="1">
    <location>
        <begin position="96"/>
        <end position="129"/>
    </location>
</feature>